<comment type="caution">
    <text evidence="1">The sequence shown here is derived from an EMBL/GenBank/DDBJ whole genome shotgun (WGS) entry which is preliminary data.</text>
</comment>
<accession>A0A9D5C466</accession>
<dbReference type="EMBL" id="JAGGNH010000008">
    <property type="protein sequence ID" value="KAJ0965878.1"/>
    <property type="molecule type" value="Genomic_DNA"/>
</dbReference>
<evidence type="ECO:0000313" key="2">
    <source>
        <dbReference type="Proteomes" id="UP001085076"/>
    </source>
</evidence>
<organism evidence="1 2">
    <name type="scientific">Dioscorea zingiberensis</name>
    <dbReference type="NCBI Taxonomy" id="325984"/>
    <lineage>
        <taxon>Eukaryota</taxon>
        <taxon>Viridiplantae</taxon>
        <taxon>Streptophyta</taxon>
        <taxon>Embryophyta</taxon>
        <taxon>Tracheophyta</taxon>
        <taxon>Spermatophyta</taxon>
        <taxon>Magnoliopsida</taxon>
        <taxon>Liliopsida</taxon>
        <taxon>Dioscoreales</taxon>
        <taxon>Dioscoreaceae</taxon>
        <taxon>Dioscorea</taxon>
    </lineage>
</organism>
<proteinExistence type="predicted"/>
<protein>
    <submittedName>
        <fullName evidence="1">Uncharacterized protein</fullName>
    </submittedName>
</protein>
<gene>
    <name evidence="1" type="ORF">J5N97_027016</name>
</gene>
<dbReference type="AlphaFoldDB" id="A0A9D5C466"/>
<reference evidence="1" key="1">
    <citation type="submission" date="2021-03" db="EMBL/GenBank/DDBJ databases">
        <authorList>
            <person name="Li Z."/>
            <person name="Yang C."/>
        </authorList>
    </citation>
    <scope>NUCLEOTIDE SEQUENCE</scope>
    <source>
        <strain evidence="1">Dzin_1.0</strain>
        <tissue evidence="1">Leaf</tissue>
    </source>
</reference>
<evidence type="ECO:0000313" key="1">
    <source>
        <dbReference type="EMBL" id="KAJ0965878.1"/>
    </source>
</evidence>
<name>A0A9D5C466_9LILI</name>
<keyword evidence="2" id="KW-1185">Reference proteome</keyword>
<sequence>MQCGGVDPIMTRKRVSSANKPQGWSHEGALIAMKVTSRHIFSYYQTSAVDAAVSLTYSQNEIPPEIWPLLTQHHFIGFPLSIEEQEDDFADYLLYSSS</sequence>
<dbReference type="Proteomes" id="UP001085076">
    <property type="component" value="Miscellaneous, Linkage group lg08"/>
</dbReference>
<reference evidence="1" key="2">
    <citation type="journal article" date="2022" name="Hortic Res">
        <title>The genome of Dioscorea zingiberensis sheds light on the biosynthesis, origin and evolution of the medicinally important diosgenin saponins.</title>
        <authorList>
            <person name="Li Y."/>
            <person name="Tan C."/>
            <person name="Li Z."/>
            <person name="Guo J."/>
            <person name="Li S."/>
            <person name="Chen X."/>
            <person name="Wang C."/>
            <person name="Dai X."/>
            <person name="Yang H."/>
            <person name="Song W."/>
            <person name="Hou L."/>
            <person name="Xu J."/>
            <person name="Tong Z."/>
            <person name="Xu A."/>
            <person name="Yuan X."/>
            <person name="Wang W."/>
            <person name="Yang Q."/>
            <person name="Chen L."/>
            <person name="Sun Z."/>
            <person name="Wang K."/>
            <person name="Pan B."/>
            <person name="Chen J."/>
            <person name="Bao Y."/>
            <person name="Liu F."/>
            <person name="Qi X."/>
            <person name="Gang D.R."/>
            <person name="Wen J."/>
            <person name="Li J."/>
        </authorList>
    </citation>
    <scope>NUCLEOTIDE SEQUENCE</scope>
    <source>
        <strain evidence="1">Dzin_1.0</strain>
    </source>
</reference>